<proteinExistence type="predicted"/>
<protein>
    <submittedName>
        <fullName evidence="3">Uncharacterized protein LOC111356823</fullName>
    </submittedName>
</protein>
<organism evidence="2 3">
    <name type="scientific">Spodoptera litura</name>
    <name type="common">Asian cotton leafworm</name>
    <dbReference type="NCBI Taxonomy" id="69820"/>
    <lineage>
        <taxon>Eukaryota</taxon>
        <taxon>Metazoa</taxon>
        <taxon>Ecdysozoa</taxon>
        <taxon>Arthropoda</taxon>
        <taxon>Hexapoda</taxon>
        <taxon>Insecta</taxon>
        <taxon>Pterygota</taxon>
        <taxon>Neoptera</taxon>
        <taxon>Endopterygota</taxon>
        <taxon>Lepidoptera</taxon>
        <taxon>Glossata</taxon>
        <taxon>Ditrysia</taxon>
        <taxon>Noctuoidea</taxon>
        <taxon>Noctuidae</taxon>
        <taxon>Amphipyrinae</taxon>
        <taxon>Spodoptera</taxon>
    </lineage>
</organism>
<name>A0A9J7IT50_SPOLT</name>
<reference evidence="3" key="1">
    <citation type="submission" date="2025-08" db="UniProtKB">
        <authorList>
            <consortium name="RefSeq"/>
        </authorList>
    </citation>
    <scope>IDENTIFICATION</scope>
    <source>
        <strain evidence="3">Ishihara</strain>
        <tissue evidence="3">Whole body</tissue>
    </source>
</reference>
<feature type="compositionally biased region" description="Basic and acidic residues" evidence="1">
    <location>
        <begin position="434"/>
        <end position="444"/>
    </location>
</feature>
<sequence>MSSIGENMEFCDSSGSDIIEEEIGKSEQQVCTELNKNKQNEEHTTLSQRVAEKRTREDSEEIIEEDEGFITVRRGKKPVKNNLSRNPDNTNMKAVDMRNNRNDIPMVMITSKEVLPKQFGMAKLLRAENIQDVSRIKYKGAYKVLIHFENRESARKLICCEKLISLGYRCQMIDEINLSYGVLREIDSDMEDTEIAECLTCDYEIISVRRLKRLNDLNEWINSGTIRLCFKSSTLPPYVYGYGCRFKVEPYTFPVSQCSGCWKFGHLLKFCPTKKIICPKCVGPHENCEVSEFKCANCKGAHMALDKSCPMFIKEKEIRKIMSSQNYTYRKALSVWLEVKKSQRKETDNMEKIDYITDKKLVTTNKMLDQSKSYRDVVVNNSFDRLKVNDEKIHMKNFEDEGNDTDCSQIQRKKKKKMKRKNQNNQSFEEYASEVEHESETYAR</sequence>
<feature type="compositionally biased region" description="Basic residues" evidence="1">
    <location>
        <begin position="411"/>
        <end position="422"/>
    </location>
</feature>
<feature type="region of interest" description="Disordered" evidence="1">
    <location>
        <begin position="398"/>
        <end position="444"/>
    </location>
</feature>
<feature type="compositionally biased region" description="Basic and acidic residues" evidence="1">
    <location>
        <begin position="35"/>
        <end position="57"/>
    </location>
</feature>
<evidence type="ECO:0000313" key="2">
    <source>
        <dbReference type="Proteomes" id="UP000301870"/>
    </source>
</evidence>
<evidence type="ECO:0000256" key="1">
    <source>
        <dbReference type="SAM" id="MobiDB-lite"/>
    </source>
</evidence>
<dbReference type="KEGG" id="sliu:111356823"/>
<dbReference type="Proteomes" id="UP000301870">
    <property type="component" value="Chromosome 23"/>
</dbReference>
<dbReference type="AlphaFoldDB" id="A0A9J7IT50"/>
<dbReference type="GeneID" id="111356823"/>
<dbReference type="OrthoDB" id="3039988at2759"/>
<feature type="region of interest" description="Disordered" evidence="1">
    <location>
        <begin position="34"/>
        <end position="58"/>
    </location>
</feature>
<keyword evidence="2" id="KW-1185">Reference proteome</keyword>
<gene>
    <name evidence="3" type="primary">LOC111356823</name>
</gene>
<evidence type="ECO:0000313" key="3">
    <source>
        <dbReference type="RefSeq" id="XP_022827083.1"/>
    </source>
</evidence>
<accession>A0A9J7IT50</accession>
<dbReference type="RefSeq" id="XP_022827083.1">
    <property type="nucleotide sequence ID" value="XM_022971315.1"/>
</dbReference>